<organism evidence="1 2">
    <name type="scientific">Flavobacterium humi</name>
    <dbReference type="NCBI Taxonomy" id="2562683"/>
    <lineage>
        <taxon>Bacteria</taxon>
        <taxon>Pseudomonadati</taxon>
        <taxon>Bacteroidota</taxon>
        <taxon>Flavobacteriia</taxon>
        <taxon>Flavobacteriales</taxon>
        <taxon>Flavobacteriaceae</taxon>
        <taxon>Flavobacterium</taxon>
    </lineage>
</organism>
<comment type="caution">
    <text evidence="1">The sequence shown here is derived from an EMBL/GenBank/DDBJ whole genome shotgun (WGS) entry which is preliminary data.</text>
</comment>
<name>A0A4Z0LCP1_9FLAO</name>
<dbReference type="Proteomes" id="UP000297407">
    <property type="component" value="Unassembled WGS sequence"/>
</dbReference>
<sequence length="59" mass="6361">MLKNILKLDGAKELSKNEQKSINGKGGDLLACRCDNGQLVVGHADNCKQLTDAFCPQES</sequence>
<keyword evidence="2" id="KW-1185">Reference proteome</keyword>
<protein>
    <submittedName>
        <fullName evidence="1">Uncharacterized protein</fullName>
    </submittedName>
</protein>
<dbReference type="AlphaFoldDB" id="A0A4Z0LCP1"/>
<dbReference type="OrthoDB" id="1274341at2"/>
<accession>A0A4Z0LCP1</accession>
<evidence type="ECO:0000313" key="2">
    <source>
        <dbReference type="Proteomes" id="UP000297407"/>
    </source>
</evidence>
<proteinExistence type="predicted"/>
<gene>
    <name evidence="1" type="ORF">E4635_01615</name>
</gene>
<dbReference type="RefSeq" id="WP_135524863.1">
    <property type="nucleotide sequence ID" value="NZ_SRLH01000001.1"/>
</dbReference>
<evidence type="ECO:0000313" key="1">
    <source>
        <dbReference type="EMBL" id="TGD59656.1"/>
    </source>
</evidence>
<reference evidence="1 2" key="1">
    <citation type="submission" date="2019-04" db="EMBL/GenBank/DDBJ databases">
        <title>Flavobacterium sp. strain DS2-A Genome sequencing and assembly.</title>
        <authorList>
            <person name="Kim I."/>
        </authorList>
    </citation>
    <scope>NUCLEOTIDE SEQUENCE [LARGE SCALE GENOMIC DNA]</scope>
    <source>
        <strain evidence="1 2">DS2-A</strain>
    </source>
</reference>
<dbReference type="EMBL" id="SRLH01000001">
    <property type="protein sequence ID" value="TGD59656.1"/>
    <property type="molecule type" value="Genomic_DNA"/>
</dbReference>